<protein>
    <submittedName>
        <fullName evidence="1">Uncharacterized protein</fullName>
    </submittedName>
</protein>
<reference evidence="1 2" key="1">
    <citation type="submission" date="2019-04" db="EMBL/GenBank/DDBJ databases">
        <authorList>
            <consortium name="DOE Joint Genome Institute"/>
            <person name="Mondo S."/>
            <person name="Kjaerbolling I."/>
            <person name="Vesth T."/>
            <person name="Frisvad J.C."/>
            <person name="Nybo J.L."/>
            <person name="Theobald S."/>
            <person name="Kildgaard S."/>
            <person name="Isbrandt T."/>
            <person name="Kuo A."/>
            <person name="Sato A."/>
            <person name="Lyhne E.K."/>
            <person name="Kogle M.E."/>
            <person name="Wiebenga A."/>
            <person name="Kun R.S."/>
            <person name="Lubbers R.J."/>
            <person name="Makela M.R."/>
            <person name="Barry K."/>
            <person name="Chovatia M."/>
            <person name="Clum A."/>
            <person name="Daum C."/>
            <person name="Haridas S."/>
            <person name="He G."/>
            <person name="LaButti K."/>
            <person name="Lipzen A."/>
            <person name="Riley R."/>
            <person name="Salamov A."/>
            <person name="Simmons B.A."/>
            <person name="Magnuson J.K."/>
            <person name="Henrissat B."/>
            <person name="Mortensen U.H."/>
            <person name="Larsen T.O."/>
            <person name="Devries R.P."/>
            <person name="Grigoriev I.V."/>
            <person name="Machida M."/>
            <person name="Baker S.E."/>
            <person name="Andersen M.R."/>
            <person name="Cantor M.N."/>
            <person name="Hua S.X."/>
        </authorList>
    </citation>
    <scope>NUCLEOTIDE SEQUENCE [LARGE SCALE GENOMIC DNA]</scope>
    <source>
        <strain evidence="1 2">CBS 119388</strain>
    </source>
</reference>
<accession>A0A5N6HKA5</accession>
<keyword evidence="2" id="KW-1185">Reference proteome</keyword>
<organism evidence="1 2">
    <name type="scientific">Aspergillus pseudonomiae</name>
    <dbReference type="NCBI Taxonomy" id="1506151"/>
    <lineage>
        <taxon>Eukaryota</taxon>
        <taxon>Fungi</taxon>
        <taxon>Dikarya</taxon>
        <taxon>Ascomycota</taxon>
        <taxon>Pezizomycotina</taxon>
        <taxon>Eurotiomycetes</taxon>
        <taxon>Eurotiomycetidae</taxon>
        <taxon>Eurotiales</taxon>
        <taxon>Aspergillaceae</taxon>
        <taxon>Aspergillus</taxon>
        <taxon>Aspergillus subgen. Circumdati</taxon>
    </lineage>
</organism>
<dbReference type="AlphaFoldDB" id="A0A5N6HKA5"/>
<dbReference type="GeneID" id="43675738"/>
<evidence type="ECO:0000313" key="2">
    <source>
        <dbReference type="Proteomes" id="UP000325579"/>
    </source>
</evidence>
<dbReference type="RefSeq" id="XP_031943471.1">
    <property type="nucleotide sequence ID" value="XM_032091047.1"/>
</dbReference>
<evidence type="ECO:0000313" key="1">
    <source>
        <dbReference type="EMBL" id="KAE8406152.1"/>
    </source>
</evidence>
<sequence length="147" mass="16767">MYSHRRADQPLAELLVVQQKNPKTATPVLGRAHLRALQVRLRLHLIPHRPNPMDARPWVNKPIVNWQGQAFIGSPLSDTMIGGYEDKHDKHFHTFPTRHSLALPRGVPDITMGKTVEEEWESVGLFTRSCPGTGPVSQYEHFFVDLF</sequence>
<name>A0A5N6HKA5_9EURO</name>
<dbReference type="EMBL" id="ML736755">
    <property type="protein sequence ID" value="KAE8406152.1"/>
    <property type="molecule type" value="Genomic_DNA"/>
</dbReference>
<dbReference type="Proteomes" id="UP000325579">
    <property type="component" value="Unassembled WGS sequence"/>
</dbReference>
<gene>
    <name evidence="1" type="ORF">BDV37DRAFT_67923</name>
</gene>
<proteinExistence type="predicted"/>
<accession>A0A5N7DI69</accession>